<evidence type="ECO:0000256" key="2">
    <source>
        <dbReference type="ARBA" id="ARBA00022759"/>
    </source>
</evidence>
<keyword evidence="5" id="KW-1185">Reference proteome</keyword>
<dbReference type="Gene3D" id="3.40.600.10">
    <property type="entry name" value="DNA mismatch repair MutH/Restriction endonuclease, type II"/>
    <property type="match status" value="1"/>
</dbReference>
<name>A0ABT6IPN7_9GAMM</name>
<dbReference type="RefSeq" id="WP_284718926.1">
    <property type="nucleotide sequence ID" value="NZ_PGFT01000001.1"/>
</dbReference>
<dbReference type="EMBL" id="PGFT01000001">
    <property type="protein sequence ID" value="MDH4903798.1"/>
    <property type="molecule type" value="Genomic_DNA"/>
</dbReference>
<dbReference type="InterPro" id="IPR037057">
    <property type="entry name" value="DNA_rep_MutH/T2_RE_sf"/>
</dbReference>
<proteinExistence type="predicted"/>
<keyword evidence="2" id="KW-0255">Endonuclease</keyword>
<keyword evidence="1" id="KW-0540">Nuclease</keyword>
<keyword evidence="3" id="KW-0378">Hydrolase</keyword>
<evidence type="ECO:0000313" key="4">
    <source>
        <dbReference type="EMBL" id="MDH4903798.1"/>
    </source>
</evidence>
<evidence type="ECO:0000256" key="1">
    <source>
        <dbReference type="ARBA" id="ARBA00022722"/>
    </source>
</evidence>
<sequence>MKLEDVFSKLPALYNKKFGDLKLQEDISGFTINKGNTGQFLQQLLGMPNNSNLTDFSDGELKTNKSHPNGMPRETMFITQISKDFDSLFYENLEANRLLDKIDNLLYLPVVKPDGSSPEEWYFLPAHHVDSKQNRALKEVYLQDFLSIKQQILNHLDSSDDGYIHTSNGKYIQIRSKDAKRKDGSYNPIYSKVLDRYVSNKNHAFYFKTDFMKAIQNGEIPSKIIL</sequence>
<comment type="caution">
    <text evidence="4">The sequence shown here is derived from an EMBL/GenBank/DDBJ whole genome shotgun (WGS) entry which is preliminary data.</text>
</comment>
<evidence type="ECO:0000313" key="5">
    <source>
        <dbReference type="Proteomes" id="UP001243298"/>
    </source>
</evidence>
<dbReference type="Proteomes" id="UP001243298">
    <property type="component" value="Unassembled WGS sequence"/>
</dbReference>
<reference evidence="4 5" key="1">
    <citation type="submission" date="2017-11" db="EMBL/GenBank/DDBJ databases">
        <title>Whole genome sequencing of Psychrobacter pocilloporae S6-60T(=JCM 31058T=LMG 29157T).</title>
        <authorList>
            <person name="Das S.K."/>
        </authorList>
    </citation>
    <scope>NUCLEOTIDE SEQUENCE [LARGE SCALE GENOMIC DNA]</scope>
    <source>
        <strain evidence="4 5">S6-60</strain>
    </source>
</reference>
<accession>A0ABT6IPN7</accession>
<dbReference type="InterPro" id="IPR011335">
    <property type="entry name" value="Restrct_endonuc-II-like"/>
</dbReference>
<organism evidence="4 5">
    <name type="scientific">Psychrobacter pocilloporae</name>
    <dbReference type="NCBI Taxonomy" id="1775882"/>
    <lineage>
        <taxon>Bacteria</taxon>
        <taxon>Pseudomonadati</taxon>
        <taxon>Pseudomonadota</taxon>
        <taxon>Gammaproteobacteria</taxon>
        <taxon>Moraxellales</taxon>
        <taxon>Moraxellaceae</taxon>
        <taxon>Psychrobacter</taxon>
    </lineage>
</organism>
<dbReference type="SUPFAM" id="SSF52980">
    <property type="entry name" value="Restriction endonuclease-like"/>
    <property type="match status" value="1"/>
</dbReference>
<gene>
    <name evidence="4" type="ORF">CUR83_01655</name>
</gene>
<protein>
    <submittedName>
        <fullName evidence="4">DNA mismatch repair protein MutH</fullName>
    </submittedName>
</protein>
<evidence type="ECO:0000256" key="3">
    <source>
        <dbReference type="ARBA" id="ARBA00022801"/>
    </source>
</evidence>